<dbReference type="InterPro" id="IPR009695">
    <property type="entry name" value="Diacylglyc_glucosyltr_N"/>
</dbReference>
<evidence type="ECO:0000256" key="3">
    <source>
        <dbReference type="ARBA" id="ARBA00022676"/>
    </source>
</evidence>
<dbReference type="Proteomes" id="UP001298681">
    <property type="component" value="Unassembled WGS sequence"/>
</dbReference>
<evidence type="ECO:0000313" key="7">
    <source>
        <dbReference type="EMBL" id="MCG4611176.1"/>
    </source>
</evidence>
<dbReference type="RefSeq" id="WP_237966900.1">
    <property type="nucleotide sequence ID" value="NZ_JAKNHQ010000012.1"/>
</dbReference>
<keyword evidence="8" id="KW-1185">Reference proteome</keyword>
<comment type="caution">
    <text evidence="7">The sequence shown here is derived from an EMBL/GenBank/DDBJ whole genome shotgun (WGS) entry which is preliminary data.</text>
</comment>
<reference evidence="7 8" key="1">
    <citation type="submission" date="2022-01" db="EMBL/GenBank/DDBJ databases">
        <title>Collection of gut derived symbiotic bacterial strains cultured from healthy donors.</title>
        <authorList>
            <person name="Lin H."/>
            <person name="Kohout C."/>
            <person name="Waligurski E."/>
            <person name="Pamer E.G."/>
        </authorList>
    </citation>
    <scope>NUCLEOTIDE SEQUENCE [LARGE SCALE GENOMIC DNA]</scope>
    <source>
        <strain evidence="7 8">DFI.7.58</strain>
    </source>
</reference>
<comment type="subcellular location">
    <subcellularLocation>
        <location evidence="1">Membrane</location>
    </subcellularLocation>
</comment>
<dbReference type="SUPFAM" id="SSF53756">
    <property type="entry name" value="UDP-Glycosyltransferase/glycogen phosphorylase"/>
    <property type="match status" value="1"/>
</dbReference>
<evidence type="ECO:0000259" key="6">
    <source>
        <dbReference type="Pfam" id="PF06925"/>
    </source>
</evidence>
<dbReference type="EMBL" id="JAKNHQ010000012">
    <property type="protein sequence ID" value="MCG4611176.1"/>
    <property type="molecule type" value="Genomic_DNA"/>
</dbReference>
<dbReference type="PANTHER" id="PTHR43025">
    <property type="entry name" value="MONOGALACTOSYLDIACYLGLYCEROL SYNTHASE"/>
    <property type="match status" value="1"/>
</dbReference>
<feature type="domain" description="Glycosyl transferase family 28 C-terminal" evidence="5">
    <location>
        <begin position="204"/>
        <end position="322"/>
    </location>
</feature>
<dbReference type="InterPro" id="IPR007235">
    <property type="entry name" value="Glyco_trans_28_C"/>
</dbReference>
<accession>A0ABS9MKC0</accession>
<keyword evidence="4" id="KW-0808">Transferase</keyword>
<dbReference type="PANTHER" id="PTHR43025:SF3">
    <property type="entry name" value="MONOGALACTOSYLDIACYLGLYCEROL SYNTHASE 1, CHLOROPLASTIC"/>
    <property type="match status" value="1"/>
</dbReference>
<comment type="similarity">
    <text evidence="2">Belongs to the glycosyltransferase 28 family.</text>
</comment>
<keyword evidence="3" id="KW-0328">Glycosyltransferase</keyword>
<proteinExistence type="inferred from homology"/>
<evidence type="ECO:0000256" key="4">
    <source>
        <dbReference type="ARBA" id="ARBA00022679"/>
    </source>
</evidence>
<gene>
    <name evidence="7" type="ORF">L0P57_09565</name>
</gene>
<feature type="domain" description="Diacylglycerol glucosyltransferase N-terminal" evidence="6">
    <location>
        <begin position="14"/>
        <end position="179"/>
    </location>
</feature>
<evidence type="ECO:0000313" key="8">
    <source>
        <dbReference type="Proteomes" id="UP001298681"/>
    </source>
</evidence>
<name>A0ABS9MKC0_9FIRM</name>
<dbReference type="Pfam" id="PF06925">
    <property type="entry name" value="MGDG_synth"/>
    <property type="match status" value="1"/>
</dbReference>
<organism evidence="7 8">
    <name type="scientific">Anaeromassilibacillus senegalensis</name>
    <dbReference type="NCBI Taxonomy" id="1673717"/>
    <lineage>
        <taxon>Bacteria</taxon>
        <taxon>Bacillati</taxon>
        <taxon>Bacillota</taxon>
        <taxon>Clostridia</taxon>
        <taxon>Eubacteriales</taxon>
        <taxon>Acutalibacteraceae</taxon>
        <taxon>Anaeromassilibacillus</taxon>
    </lineage>
</organism>
<dbReference type="InterPro" id="IPR050519">
    <property type="entry name" value="Glycosyltransf_28_UgtP"/>
</dbReference>
<evidence type="ECO:0000256" key="2">
    <source>
        <dbReference type="ARBA" id="ARBA00006962"/>
    </source>
</evidence>
<dbReference type="Gene3D" id="3.40.50.2000">
    <property type="entry name" value="Glycogen Phosphorylase B"/>
    <property type="match status" value="1"/>
</dbReference>
<protein>
    <submittedName>
        <fullName evidence="7">Galactosyldiacylglycerol synthase</fullName>
    </submittedName>
</protein>
<evidence type="ECO:0000256" key="1">
    <source>
        <dbReference type="ARBA" id="ARBA00004370"/>
    </source>
</evidence>
<sequence>MRILLLYASAGGGHKRAAQAMEAYFREHLPGAEVRVEDALRHVGRAVNALCCDGYKFSAKHAPQIFGTLYRSTNRDTKFAALLPWVNGMLARKLLPLIEEFRPDVILDTYHFAGQMVSRLKEKGLVSAPLVNVVTDYGPHMAWLAPQVDAYVVAEDGLRDAFIRMGAPKEKIHTFGIPIFEAFYQEEDRASLLRGMNLSPELPTVLIMAGSFGVKNILRVYCDISTLGTAFQVIVITGKNKTLYEAFQKELPNSSKPTHLVEFTTEVQKYMHASDLLITKPGGLTVSEALASGLPMAVFDAIPGQEEDNAQFLQAHGMGVRLKSGASCAFMVRSLLQDPRRLADMRAACKAFDKSDCCQNILSLLQELTNGKREST</sequence>
<dbReference type="Pfam" id="PF04101">
    <property type="entry name" value="Glyco_tran_28_C"/>
    <property type="match status" value="1"/>
</dbReference>
<evidence type="ECO:0000259" key="5">
    <source>
        <dbReference type="Pfam" id="PF04101"/>
    </source>
</evidence>